<dbReference type="EMBL" id="JAUSZV010000004">
    <property type="protein sequence ID" value="MDQ0904600.1"/>
    <property type="molecule type" value="Genomic_DNA"/>
</dbReference>
<reference evidence="8" key="1">
    <citation type="submission" date="2023-07" db="EMBL/GenBank/DDBJ databases">
        <title>Comparative genomics of wheat-associated soil bacteria to identify genetic determinants of phenazine resistance.</title>
        <authorList>
            <person name="Mouncey N."/>
        </authorList>
    </citation>
    <scope>NUCLEOTIDE SEQUENCE</scope>
    <source>
        <strain evidence="8">V4I22</strain>
    </source>
</reference>
<evidence type="ECO:0000256" key="2">
    <source>
        <dbReference type="ARBA" id="ARBA00005781"/>
    </source>
</evidence>
<dbReference type="PANTHER" id="PTHR15680:SF9">
    <property type="entry name" value="LARGE RIBOSOMAL SUBUNIT PROTEIN BL19M"/>
    <property type="match status" value="1"/>
</dbReference>
<gene>
    <name evidence="6" type="primary">rplS</name>
    <name evidence="8" type="ORF">QFZ22_000585</name>
</gene>
<keyword evidence="3 6" id="KW-0689">Ribosomal protein</keyword>
<dbReference type="InterPro" id="IPR001857">
    <property type="entry name" value="Ribosomal_bL19"/>
</dbReference>
<keyword evidence="4 6" id="KW-0687">Ribonucleoprotein</keyword>
<evidence type="ECO:0000256" key="6">
    <source>
        <dbReference type="HAMAP-Rule" id="MF_00402"/>
    </source>
</evidence>
<evidence type="ECO:0000256" key="1">
    <source>
        <dbReference type="ARBA" id="ARBA00002349"/>
    </source>
</evidence>
<comment type="caution">
    <text evidence="8">The sequence shown here is derived from an EMBL/GenBank/DDBJ whole genome shotgun (WGS) entry which is preliminary data.</text>
</comment>
<dbReference type="InterPro" id="IPR008991">
    <property type="entry name" value="Translation_prot_SH3-like_sf"/>
</dbReference>
<evidence type="ECO:0000256" key="7">
    <source>
        <dbReference type="RuleBase" id="RU000559"/>
    </source>
</evidence>
<dbReference type="Pfam" id="PF01245">
    <property type="entry name" value="Ribosomal_L19"/>
    <property type="match status" value="1"/>
</dbReference>
<dbReference type="AlphaFoldDB" id="A0AAW8F5S6"/>
<dbReference type="GO" id="GO:0003735">
    <property type="term" value="F:structural constituent of ribosome"/>
    <property type="evidence" value="ECO:0007669"/>
    <property type="project" value="InterPro"/>
</dbReference>
<dbReference type="NCBIfam" id="TIGR01024">
    <property type="entry name" value="rplS_bact"/>
    <property type="match status" value="1"/>
</dbReference>
<dbReference type="InterPro" id="IPR038657">
    <property type="entry name" value="Ribosomal_bL19_sf"/>
</dbReference>
<dbReference type="SUPFAM" id="SSF50104">
    <property type="entry name" value="Translation proteins SH3-like domain"/>
    <property type="match status" value="1"/>
</dbReference>
<proteinExistence type="inferred from homology"/>
<evidence type="ECO:0000256" key="5">
    <source>
        <dbReference type="ARBA" id="ARBA00035171"/>
    </source>
</evidence>
<name>A0AAW8F5S6_9ACTN</name>
<comment type="function">
    <text evidence="1 6 7">This protein is located at the 30S-50S ribosomal subunit interface and may play a role in the structure and function of the aminoacyl-tRNA binding site.</text>
</comment>
<evidence type="ECO:0000313" key="8">
    <source>
        <dbReference type="EMBL" id="MDQ0904600.1"/>
    </source>
</evidence>
<dbReference type="PRINTS" id="PR00061">
    <property type="entry name" value="RIBOSOMALL19"/>
</dbReference>
<dbReference type="Proteomes" id="UP001234216">
    <property type="component" value="Unassembled WGS sequence"/>
</dbReference>
<sequence length="172" mass="19411">MTQLSLQGPPTRQQVEELHARFAPMYESDGALHQPHAPLHRGKQLTTASHRRDGRAGHLMASVDAASVRTDVPAFRPGDSLRVHVRVVEGNRTRVQVFQGLVIRRQGSGVRETFTVRKISFGIGVERTFPVHTPVIEKIEIIDRGAVRRAKLYYLRDRRGKAAKIKSKSHRQ</sequence>
<dbReference type="Gene3D" id="2.30.30.790">
    <property type="match status" value="1"/>
</dbReference>
<comment type="similarity">
    <text evidence="2 6 7">Belongs to the bacterial ribosomal protein bL19 family.</text>
</comment>
<evidence type="ECO:0000256" key="3">
    <source>
        <dbReference type="ARBA" id="ARBA00022980"/>
    </source>
</evidence>
<evidence type="ECO:0000256" key="4">
    <source>
        <dbReference type="ARBA" id="ARBA00023274"/>
    </source>
</evidence>
<dbReference type="GO" id="GO:0022625">
    <property type="term" value="C:cytosolic large ribosomal subunit"/>
    <property type="evidence" value="ECO:0007669"/>
    <property type="project" value="TreeGrafter"/>
</dbReference>
<organism evidence="8 9">
    <name type="scientific">Streptomyces canus</name>
    <dbReference type="NCBI Taxonomy" id="58343"/>
    <lineage>
        <taxon>Bacteria</taxon>
        <taxon>Bacillati</taxon>
        <taxon>Actinomycetota</taxon>
        <taxon>Actinomycetes</taxon>
        <taxon>Kitasatosporales</taxon>
        <taxon>Streptomycetaceae</taxon>
        <taxon>Streptomyces</taxon>
        <taxon>Streptomyces aurantiacus group</taxon>
    </lineage>
</organism>
<dbReference type="PANTHER" id="PTHR15680">
    <property type="entry name" value="RIBOSOMAL PROTEIN L19"/>
    <property type="match status" value="1"/>
</dbReference>
<dbReference type="HAMAP" id="MF_00402">
    <property type="entry name" value="Ribosomal_bL19"/>
    <property type="match status" value="1"/>
</dbReference>
<accession>A0AAW8F5S6</accession>
<dbReference type="FunFam" id="2.30.30.790:FF:000001">
    <property type="entry name" value="50S ribosomal protein L19"/>
    <property type="match status" value="1"/>
</dbReference>
<dbReference type="GO" id="GO:0006412">
    <property type="term" value="P:translation"/>
    <property type="evidence" value="ECO:0007669"/>
    <property type="project" value="UniProtKB-UniRule"/>
</dbReference>
<evidence type="ECO:0000313" key="9">
    <source>
        <dbReference type="Proteomes" id="UP001234216"/>
    </source>
</evidence>
<protein>
    <recommendedName>
        <fullName evidence="5 6">Large ribosomal subunit protein bL19</fullName>
    </recommendedName>
</protein>